<dbReference type="Proteomes" id="UP000285310">
    <property type="component" value="Unassembled WGS sequence"/>
</dbReference>
<dbReference type="Pfam" id="PF13620">
    <property type="entry name" value="CarboxypepD_reg"/>
    <property type="match status" value="1"/>
</dbReference>
<evidence type="ECO:0008006" key="9">
    <source>
        <dbReference type="Google" id="ProtNLM"/>
    </source>
</evidence>
<keyword evidence="4" id="KW-0798">TonB box</keyword>
<feature type="domain" description="TonB-dependent receptor-like beta-barrel" evidence="5">
    <location>
        <begin position="529"/>
        <end position="946"/>
    </location>
</feature>
<dbReference type="Gene3D" id="2.170.130.10">
    <property type="entry name" value="TonB-dependent receptor, plug domain"/>
    <property type="match status" value="1"/>
</dbReference>
<gene>
    <name evidence="7" type="ORF">SAJA_08610</name>
</gene>
<sequence length="1023" mass="110754">MAQPSADTATTGAAGATASQGEGQIVLFVFDGDAPVSGARLLADGQSIGKTGADGGAVAKLAAGQHNLVLRQGSTNALDLDVITRADEQVRIIATLRDGQAPELNIQGGGSGPVLAGATDAGEDAGTINGVVTGPGGGPLSGATVRVPARGVSAETGADGRFAIDVPPGTYNLRVTHPNYTSGSAAGLRVAANGQATANVSLSDSGIKLADYTVTAEYLEGSIASEIELQRESDQITSVIGAEQIARTGDANAAEALQRVSGLLIENNKYAVIRGQPYRYTLTTFNGLPLPSPDPIIEAVPLNLFTDTILANIQVQKSYSADKPGNFGGGLVALNTISTPDEPFATFKISTGANTLATGELGLTYKGSNEDPLGQDGGERELPGGVPDGDTLAGFTQAERQAVGRSFDDFYIVEEKQLPADIGAEAAAGRSFDTDYGTFGAIVTGTYSHEYRRQIEQDNSYTASQVDPRISFLENRTDRQIQLSGFLALSGEWDNHAVKSNTLFVRDSQDRTQISEGYDLTSDGRDERRFLLEFQRRDLFLTQLLGEHDFKWFQVDWRGQHSETERDRPDRSSYRYQRPFGSDRLPSFYADTGLERDFNEVNGQLDSGNGDVTIPLPDIGDFKWDLRGGGDINVGSRDSNTRRFQFIPQNDVRLDRHVIEQIINDNKIRNDGSGVAFNEVTLASDSYTADTDTRGYYIGGHMGFDEWIETDFGVRNTNANYEVITGGGTVGGFDREFWLPSVNVTGSITDELQLRASYGQSVSYPRLVELAETTFFNPDTGEQFIGNAQLAPTEIDSYDLRLEFYPSSTENLNLGVFYKQLENSIEQQFLPLASGTSLTSFTNGQNGEILGLETGGRVSFDRVVRAGWVPFDWVANTYFQANFALSNSSVELDPEASGAATNQRRPLTGQADTTLNLQLGYDGDTQDFTLLYNRVGSRLDQAGTNNLPDIYQQPISFLGFTYSLDLPTRLPFIGPIPTLSGAQIKFKGANLLNAEREYRQGERLQRRVEFGRSFSASLRLNLF</sequence>
<accession>A0A423PRB9</accession>
<dbReference type="InterPro" id="IPR037066">
    <property type="entry name" value="Plug_dom_sf"/>
</dbReference>
<dbReference type="GO" id="GO:0030246">
    <property type="term" value="F:carbohydrate binding"/>
    <property type="evidence" value="ECO:0007669"/>
    <property type="project" value="InterPro"/>
</dbReference>
<evidence type="ECO:0000256" key="4">
    <source>
        <dbReference type="RuleBase" id="RU003357"/>
    </source>
</evidence>
<organism evidence="7 8">
    <name type="scientific">Salinisphaera japonica YTM-1</name>
    <dbReference type="NCBI Taxonomy" id="1209778"/>
    <lineage>
        <taxon>Bacteria</taxon>
        <taxon>Pseudomonadati</taxon>
        <taxon>Pseudomonadota</taxon>
        <taxon>Gammaproteobacteria</taxon>
        <taxon>Salinisphaerales</taxon>
        <taxon>Salinisphaeraceae</taxon>
        <taxon>Salinisphaera</taxon>
    </lineage>
</organism>
<keyword evidence="3" id="KW-0998">Cell outer membrane</keyword>
<name>A0A423PRB9_9GAMM</name>
<reference evidence="7 8" key="1">
    <citation type="submission" date="2013-10" db="EMBL/GenBank/DDBJ databases">
        <title>Salinisphaera japonica YTM-1 Genome Sequencing.</title>
        <authorList>
            <person name="Lai Q."/>
            <person name="Li C."/>
            <person name="Shao Z."/>
        </authorList>
    </citation>
    <scope>NUCLEOTIDE SEQUENCE [LARGE SCALE GENOMIC DNA]</scope>
    <source>
        <strain evidence="7 8">YTM-1</strain>
    </source>
</reference>
<dbReference type="Gene3D" id="2.40.170.20">
    <property type="entry name" value="TonB-dependent receptor, beta-barrel domain"/>
    <property type="match status" value="1"/>
</dbReference>
<dbReference type="Pfam" id="PF00593">
    <property type="entry name" value="TonB_dep_Rec_b-barrel"/>
    <property type="match status" value="1"/>
</dbReference>
<evidence type="ECO:0000256" key="1">
    <source>
        <dbReference type="ARBA" id="ARBA00004442"/>
    </source>
</evidence>
<dbReference type="PANTHER" id="PTHR40980:SF5">
    <property type="entry name" value="TONB-DEPENDENT RECEPTOR"/>
    <property type="match status" value="1"/>
</dbReference>
<evidence type="ECO:0000313" key="7">
    <source>
        <dbReference type="EMBL" id="ROO28154.1"/>
    </source>
</evidence>
<feature type="domain" description="TonB-dependent receptor plug" evidence="6">
    <location>
        <begin position="230"/>
        <end position="323"/>
    </location>
</feature>
<protein>
    <recommendedName>
        <fullName evidence="9">TonB-dependent receptor</fullName>
    </recommendedName>
</protein>
<dbReference type="Pfam" id="PF07715">
    <property type="entry name" value="Plug"/>
    <property type="match status" value="1"/>
</dbReference>
<evidence type="ECO:0000256" key="3">
    <source>
        <dbReference type="ARBA" id="ARBA00023237"/>
    </source>
</evidence>
<comment type="similarity">
    <text evidence="4">Belongs to the TonB-dependent receptor family.</text>
</comment>
<dbReference type="PANTHER" id="PTHR40980">
    <property type="entry name" value="PLUG DOMAIN-CONTAINING PROTEIN"/>
    <property type="match status" value="1"/>
</dbReference>
<dbReference type="AlphaFoldDB" id="A0A423PRB9"/>
<keyword evidence="8" id="KW-1185">Reference proteome</keyword>
<dbReference type="InterPro" id="IPR000531">
    <property type="entry name" value="Beta-barrel_TonB"/>
</dbReference>
<evidence type="ECO:0000256" key="2">
    <source>
        <dbReference type="ARBA" id="ARBA00023136"/>
    </source>
</evidence>
<evidence type="ECO:0000259" key="6">
    <source>
        <dbReference type="Pfam" id="PF07715"/>
    </source>
</evidence>
<dbReference type="InParanoid" id="A0A423PRB9"/>
<comment type="caution">
    <text evidence="7">The sequence shown here is derived from an EMBL/GenBank/DDBJ whole genome shotgun (WGS) entry which is preliminary data.</text>
</comment>
<dbReference type="EMBL" id="AYKG01000023">
    <property type="protein sequence ID" value="ROO28154.1"/>
    <property type="molecule type" value="Genomic_DNA"/>
</dbReference>
<evidence type="ECO:0000313" key="8">
    <source>
        <dbReference type="Proteomes" id="UP000285310"/>
    </source>
</evidence>
<dbReference type="RefSeq" id="WP_221180176.1">
    <property type="nucleotide sequence ID" value="NZ_AYKG01000023.1"/>
</dbReference>
<dbReference type="SUPFAM" id="SSF49452">
    <property type="entry name" value="Starch-binding domain-like"/>
    <property type="match status" value="1"/>
</dbReference>
<dbReference type="Gene3D" id="2.60.40.1120">
    <property type="entry name" value="Carboxypeptidase-like, regulatory domain"/>
    <property type="match status" value="1"/>
</dbReference>
<evidence type="ECO:0000259" key="5">
    <source>
        <dbReference type="Pfam" id="PF00593"/>
    </source>
</evidence>
<dbReference type="InterPro" id="IPR013784">
    <property type="entry name" value="Carb-bd-like_fold"/>
</dbReference>
<dbReference type="InterPro" id="IPR036942">
    <property type="entry name" value="Beta-barrel_TonB_sf"/>
</dbReference>
<proteinExistence type="inferred from homology"/>
<keyword evidence="2 4" id="KW-0472">Membrane</keyword>
<dbReference type="GO" id="GO:0009279">
    <property type="term" value="C:cell outer membrane"/>
    <property type="evidence" value="ECO:0007669"/>
    <property type="project" value="UniProtKB-SubCell"/>
</dbReference>
<dbReference type="SUPFAM" id="SSF56935">
    <property type="entry name" value="Porins"/>
    <property type="match status" value="1"/>
</dbReference>
<dbReference type="InterPro" id="IPR012910">
    <property type="entry name" value="Plug_dom"/>
</dbReference>
<comment type="subcellular location">
    <subcellularLocation>
        <location evidence="1 4">Cell outer membrane</location>
    </subcellularLocation>
</comment>